<evidence type="ECO:0000313" key="3">
    <source>
        <dbReference type="Proteomes" id="UP001152321"/>
    </source>
</evidence>
<name>A0ABT6DM10_9BACT</name>
<accession>A0ABT6DM10</accession>
<feature type="chain" id="PRO_5046272123" evidence="1">
    <location>
        <begin position="23"/>
        <end position="149"/>
    </location>
</feature>
<dbReference type="RefSeq" id="WP_277579158.1">
    <property type="nucleotide sequence ID" value="NZ_JANRMI010000004.1"/>
</dbReference>
<evidence type="ECO:0000313" key="2">
    <source>
        <dbReference type="EMBL" id="MDG0817686.1"/>
    </source>
</evidence>
<protein>
    <submittedName>
        <fullName evidence="2">Uncharacterized protein</fullName>
    </submittedName>
</protein>
<dbReference type="Proteomes" id="UP001152321">
    <property type="component" value="Unassembled WGS sequence"/>
</dbReference>
<comment type="caution">
    <text evidence="2">The sequence shown here is derived from an EMBL/GenBank/DDBJ whole genome shotgun (WGS) entry which is preliminary data.</text>
</comment>
<evidence type="ECO:0000256" key="1">
    <source>
        <dbReference type="SAM" id="SignalP"/>
    </source>
</evidence>
<reference evidence="2" key="1">
    <citation type="submission" date="2022-08" db="EMBL/GenBank/DDBJ databases">
        <title>Novel Bdellovibrio Species Isolated from Svalbard: Designation Bdellovibrio svalbardensis.</title>
        <authorList>
            <person name="Mitchell R.J."/>
            <person name="Choi S.Y."/>
        </authorList>
    </citation>
    <scope>NUCLEOTIDE SEQUENCE</scope>
    <source>
        <strain evidence="2">PAP01</strain>
    </source>
</reference>
<proteinExistence type="predicted"/>
<keyword evidence="3" id="KW-1185">Reference proteome</keyword>
<organism evidence="2 3">
    <name type="scientific">Bdellovibrio svalbardensis</name>
    <dbReference type="NCBI Taxonomy" id="2972972"/>
    <lineage>
        <taxon>Bacteria</taxon>
        <taxon>Pseudomonadati</taxon>
        <taxon>Bdellovibrionota</taxon>
        <taxon>Bdellovibrionia</taxon>
        <taxon>Bdellovibrionales</taxon>
        <taxon>Pseudobdellovibrionaceae</taxon>
        <taxon>Bdellovibrio</taxon>
    </lineage>
</organism>
<gene>
    <name evidence="2" type="ORF">NWE73_14995</name>
</gene>
<keyword evidence="1" id="KW-0732">Signal</keyword>
<sequence length="149" mass="15909">MKISKALGFVLPLCLVGSFAHAAFDMGKLQSLNGRSGQGTNAYEKGNFACTVEVSKEDNALSIVQRDAYASTMLILGDFVEKAEQQGSAVVLQTNSSNPSKSGLCGDFMSARGLVTVAKVSKDEVTIAMSYRCGLIPKRNIDTFTCKLK</sequence>
<feature type="signal peptide" evidence="1">
    <location>
        <begin position="1"/>
        <end position="22"/>
    </location>
</feature>
<dbReference type="EMBL" id="JANRMI010000004">
    <property type="protein sequence ID" value="MDG0817686.1"/>
    <property type="molecule type" value="Genomic_DNA"/>
</dbReference>